<sequence length="143" mass="15696">MTRTELKIGELARAAGTSPSTIRYYEQIGLLPAPARLGGQRRYRHEAIGQLAFIRHCREFGFPVEQVRTLVSLRLDTDRSCDEARELAEIHLASVRDKLAELHALERNIAELLEEADGTCAGASGADCAVLRGLAEPACEDHA</sequence>
<dbReference type="STRING" id="81858.BST23_19485"/>
<dbReference type="RefSeq" id="WP_046751849.1">
    <property type="nucleotide sequence ID" value="NZ_LBNO01000025.1"/>
</dbReference>
<dbReference type="SUPFAM" id="SSF46955">
    <property type="entry name" value="Putative DNA-binding domain"/>
    <property type="match status" value="1"/>
</dbReference>
<reference evidence="3 4" key="1">
    <citation type="submission" date="2017-02" db="EMBL/GenBank/DDBJ databases">
        <title>The new phylogeny of genus Mycobacterium.</title>
        <authorList>
            <person name="Tortoli E."/>
            <person name="Trovato A."/>
            <person name="Cirillo D.M."/>
        </authorList>
    </citation>
    <scope>NUCLEOTIDE SEQUENCE [LARGE SCALE GENOMIC DNA]</scope>
    <source>
        <strain evidence="3 4">FI-09383</strain>
    </source>
</reference>
<dbReference type="Gene3D" id="1.10.1660.10">
    <property type="match status" value="1"/>
</dbReference>
<dbReference type="AlphaFoldDB" id="A0A0M2ZI73"/>
<accession>A0A0M2ZI73</accession>
<dbReference type="Proteomes" id="UP000192772">
    <property type="component" value="Unassembled WGS sequence"/>
</dbReference>
<proteinExistence type="predicted"/>
<name>A0A0M2ZI73_9MYCO</name>
<protein>
    <submittedName>
        <fullName evidence="3">MerR family transcriptional regulator</fullName>
    </submittedName>
</protein>
<evidence type="ECO:0000256" key="1">
    <source>
        <dbReference type="ARBA" id="ARBA00023125"/>
    </source>
</evidence>
<dbReference type="GO" id="GO:0003700">
    <property type="term" value="F:DNA-binding transcription factor activity"/>
    <property type="evidence" value="ECO:0007669"/>
    <property type="project" value="InterPro"/>
</dbReference>
<dbReference type="PANTHER" id="PTHR30204">
    <property type="entry name" value="REDOX-CYCLING DRUG-SENSING TRANSCRIPTIONAL ACTIVATOR SOXR"/>
    <property type="match status" value="1"/>
</dbReference>
<keyword evidence="1" id="KW-0238">DNA-binding</keyword>
<evidence type="ECO:0000313" key="4">
    <source>
        <dbReference type="Proteomes" id="UP000192772"/>
    </source>
</evidence>
<comment type="caution">
    <text evidence="3">The sequence shown here is derived from an EMBL/GenBank/DDBJ whole genome shotgun (WGS) entry which is preliminary data.</text>
</comment>
<gene>
    <name evidence="3" type="ORF">BST23_19485</name>
</gene>
<dbReference type="InterPro" id="IPR047057">
    <property type="entry name" value="MerR_fam"/>
</dbReference>
<dbReference type="Pfam" id="PF13411">
    <property type="entry name" value="MerR_1"/>
    <property type="match status" value="1"/>
</dbReference>
<feature type="domain" description="HTH merR-type" evidence="2">
    <location>
        <begin position="5"/>
        <end position="73"/>
    </location>
</feature>
<dbReference type="OrthoDB" id="9802039at2"/>
<dbReference type="SMART" id="SM00422">
    <property type="entry name" value="HTH_MERR"/>
    <property type="match status" value="1"/>
</dbReference>
<organism evidence="3 4">
    <name type="scientific">Mycolicibacterium elephantis</name>
    <dbReference type="NCBI Taxonomy" id="81858"/>
    <lineage>
        <taxon>Bacteria</taxon>
        <taxon>Bacillati</taxon>
        <taxon>Actinomycetota</taxon>
        <taxon>Actinomycetes</taxon>
        <taxon>Mycobacteriales</taxon>
        <taxon>Mycobacteriaceae</taxon>
        <taxon>Mycolicibacterium</taxon>
    </lineage>
</organism>
<evidence type="ECO:0000313" key="3">
    <source>
        <dbReference type="EMBL" id="ORA62896.1"/>
    </source>
</evidence>
<dbReference type="InterPro" id="IPR000551">
    <property type="entry name" value="MerR-type_HTH_dom"/>
</dbReference>
<evidence type="ECO:0000259" key="2">
    <source>
        <dbReference type="PROSITE" id="PS50937"/>
    </source>
</evidence>
<dbReference type="PROSITE" id="PS50937">
    <property type="entry name" value="HTH_MERR_2"/>
    <property type="match status" value="1"/>
</dbReference>
<dbReference type="EMBL" id="MVHP01000025">
    <property type="protein sequence ID" value="ORA62896.1"/>
    <property type="molecule type" value="Genomic_DNA"/>
</dbReference>
<dbReference type="PANTHER" id="PTHR30204:SF92">
    <property type="entry name" value="HTH-TYPE TRANSCRIPTIONAL REGULATOR ZNTR"/>
    <property type="match status" value="1"/>
</dbReference>
<dbReference type="PRINTS" id="PR00040">
    <property type="entry name" value="HTHMERR"/>
</dbReference>
<dbReference type="InterPro" id="IPR009061">
    <property type="entry name" value="DNA-bd_dom_put_sf"/>
</dbReference>
<dbReference type="GO" id="GO:0003677">
    <property type="term" value="F:DNA binding"/>
    <property type="evidence" value="ECO:0007669"/>
    <property type="project" value="UniProtKB-KW"/>
</dbReference>